<dbReference type="InterPro" id="IPR005121">
    <property type="entry name" value="Fdx_antiC-bd"/>
</dbReference>
<dbReference type="PANTHER" id="PTHR10947:SF0">
    <property type="entry name" value="PHENYLALANINE--TRNA LIGASE BETA SUBUNIT"/>
    <property type="match status" value="1"/>
</dbReference>
<evidence type="ECO:0000256" key="5">
    <source>
        <dbReference type="ARBA" id="ARBA00022555"/>
    </source>
</evidence>
<dbReference type="PROSITE" id="PS51447">
    <property type="entry name" value="FDX_ACB"/>
    <property type="match status" value="1"/>
</dbReference>
<dbReference type="SMART" id="SM00874">
    <property type="entry name" value="B5"/>
    <property type="match status" value="1"/>
</dbReference>
<dbReference type="GO" id="GO:0005524">
    <property type="term" value="F:ATP binding"/>
    <property type="evidence" value="ECO:0007669"/>
    <property type="project" value="UniProtKB-UniRule"/>
</dbReference>
<protein>
    <recommendedName>
        <fullName evidence="15">Phenylalanine--tRNA ligase beta subunit</fullName>
        <ecNumber evidence="15">6.1.1.20</ecNumber>
    </recommendedName>
    <alternativeName>
        <fullName evidence="15">Phenylalanyl-tRNA synthetase beta subunit</fullName>
        <shortName evidence="15">PheRS</shortName>
    </alternativeName>
</protein>
<evidence type="ECO:0000256" key="9">
    <source>
        <dbReference type="ARBA" id="ARBA00022840"/>
    </source>
</evidence>
<dbReference type="GO" id="GO:0009328">
    <property type="term" value="C:phenylalanine-tRNA ligase complex"/>
    <property type="evidence" value="ECO:0007669"/>
    <property type="project" value="TreeGrafter"/>
</dbReference>
<feature type="binding site" evidence="15">
    <location>
        <position position="479"/>
    </location>
    <ligand>
        <name>Mg(2+)</name>
        <dbReference type="ChEBI" id="CHEBI:18420"/>
        <note>shared with alpha subunit</note>
    </ligand>
</feature>
<dbReference type="PROSITE" id="PS51483">
    <property type="entry name" value="B5"/>
    <property type="match status" value="1"/>
</dbReference>
<keyword evidence="21" id="KW-1185">Reference proteome</keyword>
<keyword evidence="13 15" id="KW-0030">Aminoacyl-tRNA synthetase</keyword>
<dbReference type="SUPFAM" id="SSF56037">
    <property type="entry name" value="PheT/TilS domain"/>
    <property type="match status" value="1"/>
</dbReference>
<keyword evidence="11 16" id="KW-0694">RNA-binding</keyword>
<dbReference type="InterPro" id="IPR012340">
    <property type="entry name" value="NA-bd_OB-fold"/>
</dbReference>
<feature type="domain" description="B5" evidence="19">
    <location>
        <begin position="415"/>
        <end position="491"/>
    </location>
</feature>
<dbReference type="AlphaFoldDB" id="A0A5C6V3V8"/>
<dbReference type="InterPro" id="IPR033714">
    <property type="entry name" value="tRNA_bind_bactPheRS"/>
</dbReference>
<comment type="similarity">
    <text evidence="2 15">Belongs to the phenylalanyl-tRNA synthetase beta subunit family. Type 1 subfamily.</text>
</comment>
<dbReference type="FunFam" id="3.50.40.10:FF:000001">
    <property type="entry name" value="Phenylalanine--tRNA ligase beta subunit"/>
    <property type="match status" value="1"/>
</dbReference>
<dbReference type="FunFam" id="3.30.70.380:FF:000001">
    <property type="entry name" value="Phenylalanine--tRNA ligase beta subunit"/>
    <property type="match status" value="1"/>
</dbReference>
<dbReference type="Gene3D" id="3.50.40.10">
    <property type="entry name" value="Phenylalanyl-trna Synthetase, Chain B, domain 3"/>
    <property type="match status" value="1"/>
</dbReference>
<dbReference type="InterPro" id="IPR045864">
    <property type="entry name" value="aa-tRNA-synth_II/BPL/LPL"/>
</dbReference>
<sequence>MKISYNWLLDFLPEDYHRSPDELSEILTDTGLEVEGVERVDSIPGGLEGIVIGEVLTCKKHENADKLKCTTVKIGTEVVPIVCGAPNVEAGQKVVVATVGATIHPTEGDPFEIKKAKIRGEVSQGMICAEDELSLGQSHAGIMVLPSGAKVGQKAADYFNVTTDYQIEIGLTPNRTDAMSHFGVARDIVAALNHKEGKQLTIKPLSNLADLKEGNCPVTIEVENKERCPRYAGLVIENLKVAPSPEWLQNRLKTIGLKPINNLVDITNYVCHGFGHPMHAFDLEKVAGQKVIVKTAKAKDKFTTLDEVERTLHEEDLMICNAESAMCIAGVFGGLSSGVSETTKGIFLESAYFNPVSVRKTAKRQALNTDASFRYERGIDPTATLTALQFAAKLYTDIAGGEIKGGYQDVNAGVATSHQCEFSLKGLNTLAGVDFDKETVKAILKDLDITILSEKEDKWTLDIPAYRVDVTRHADVCEEVMRIYGFNAIPIPQKIALSPGKRERLSKHKAREIISAFLAAKGLAEGMSNGLTNANYKTFDAGIEKSAINLLNPLSSDLGILRNSMLFSSLDAVLYNQKFGNERIALFEFGKAYFKAGEGYNENEQLAITLSGLANEEGWNTNAGNASWSDLKSLVYSVIDRLGFKSALKTTEGKEFWMEYGMEISFRKKSLVKWGKVKAELLKKSDIKKEVFFAVFDFDFAYEALANVKPQIAELPKFPGMRRDLSLLLEKEVEYQALEKVSKKAANQLLQSVSLFDVYEGKNLEKGKKSYALSYQFRSPEKTLTDKEVDAQMDKIMKSLEKELGASLR</sequence>
<dbReference type="HAMAP" id="MF_00283">
    <property type="entry name" value="Phe_tRNA_synth_beta1"/>
    <property type="match status" value="1"/>
</dbReference>
<comment type="subcellular location">
    <subcellularLocation>
        <location evidence="1 15">Cytoplasm</location>
    </subcellularLocation>
</comment>
<keyword evidence="7 15" id="KW-0479">Metal-binding</keyword>
<dbReference type="InterPro" id="IPR002547">
    <property type="entry name" value="tRNA-bd_dom"/>
</dbReference>
<dbReference type="Pfam" id="PF03483">
    <property type="entry name" value="B3_4"/>
    <property type="match status" value="1"/>
</dbReference>
<evidence type="ECO:0000256" key="2">
    <source>
        <dbReference type="ARBA" id="ARBA00008653"/>
    </source>
</evidence>
<evidence type="ECO:0000313" key="20">
    <source>
        <dbReference type="EMBL" id="TXC78338.1"/>
    </source>
</evidence>
<dbReference type="SUPFAM" id="SSF54991">
    <property type="entry name" value="Anticodon-binding domain of PheRS"/>
    <property type="match status" value="1"/>
</dbReference>
<dbReference type="InterPro" id="IPR004532">
    <property type="entry name" value="Phe-tRNA-ligase_IIc_bsu_bact"/>
</dbReference>
<dbReference type="InterPro" id="IPR020825">
    <property type="entry name" value="Phe-tRNA_synthase-like_B3/B4"/>
</dbReference>
<dbReference type="Pfam" id="PF03147">
    <property type="entry name" value="FDX-ACB"/>
    <property type="match status" value="1"/>
</dbReference>
<evidence type="ECO:0000256" key="7">
    <source>
        <dbReference type="ARBA" id="ARBA00022723"/>
    </source>
</evidence>
<dbReference type="SUPFAM" id="SSF46955">
    <property type="entry name" value="Putative DNA-binding domain"/>
    <property type="match status" value="1"/>
</dbReference>
<comment type="catalytic activity">
    <reaction evidence="14 15">
        <text>tRNA(Phe) + L-phenylalanine + ATP = L-phenylalanyl-tRNA(Phe) + AMP + diphosphate + H(+)</text>
        <dbReference type="Rhea" id="RHEA:19413"/>
        <dbReference type="Rhea" id="RHEA-COMP:9668"/>
        <dbReference type="Rhea" id="RHEA-COMP:9699"/>
        <dbReference type="ChEBI" id="CHEBI:15378"/>
        <dbReference type="ChEBI" id="CHEBI:30616"/>
        <dbReference type="ChEBI" id="CHEBI:33019"/>
        <dbReference type="ChEBI" id="CHEBI:58095"/>
        <dbReference type="ChEBI" id="CHEBI:78442"/>
        <dbReference type="ChEBI" id="CHEBI:78531"/>
        <dbReference type="ChEBI" id="CHEBI:456215"/>
        <dbReference type="EC" id="6.1.1.20"/>
    </reaction>
</comment>
<dbReference type="Pfam" id="PF01588">
    <property type="entry name" value="tRNA_bind"/>
    <property type="match status" value="1"/>
</dbReference>
<keyword evidence="12 15" id="KW-0648">Protein biosynthesis</keyword>
<dbReference type="Gene3D" id="3.30.930.10">
    <property type="entry name" value="Bira Bifunctional Protein, Domain 2"/>
    <property type="match status" value="1"/>
</dbReference>
<comment type="cofactor">
    <cofactor evidence="15">
        <name>Mg(2+)</name>
        <dbReference type="ChEBI" id="CHEBI:18420"/>
    </cofactor>
    <text evidence="15">Binds 2 magnesium ions per tetramer.</text>
</comment>
<evidence type="ECO:0000259" key="18">
    <source>
        <dbReference type="PROSITE" id="PS51447"/>
    </source>
</evidence>
<reference evidence="20 21" key="1">
    <citation type="submission" date="2019-08" db="EMBL/GenBank/DDBJ databases">
        <title>Genome of Luteibaculum oceani JCM 18817.</title>
        <authorList>
            <person name="Bowman J.P."/>
        </authorList>
    </citation>
    <scope>NUCLEOTIDE SEQUENCE [LARGE SCALE GENOMIC DNA]</scope>
    <source>
        <strain evidence="20 21">JCM 18817</strain>
    </source>
</reference>
<organism evidence="20 21">
    <name type="scientific">Luteibaculum oceani</name>
    <dbReference type="NCBI Taxonomy" id="1294296"/>
    <lineage>
        <taxon>Bacteria</taxon>
        <taxon>Pseudomonadati</taxon>
        <taxon>Bacteroidota</taxon>
        <taxon>Flavobacteriia</taxon>
        <taxon>Flavobacteriales</taxon>
        <taxon>Luteibaculaceae</taxon>
        <taxon>Luteibaculum</taxon>
    </lineage>
</organism>
<evidence type="ECO:0000259" key="17">
    <source>
        <dbReference type="PROSITE" id="PS50886"/>
    </source>
</evidence>
<comment type="subunit">
    <text evidence="3 15">Tetramer of two alpha and two beta subunits.</text>
</comment>
<dbReference type="RefSeq" id="WP_147014760.1">
    <property type="nucleotide sequence ID" value="NZ_VORB01000007.1"/>
</dbReference>
<dbReference type="FunFam" id="2.40.50.140:FF:000045">
    <property type="entry name" value="Phenylalanine--tRNA ligase beta subunit"/>
    <property type="match status" value="1"/>
</dbReference>
<proteinExistence type="inferred from homology"/>
<dbReference type="EMBL" id="VORB01000007">
    <property type="protein sequence ID" value="TXC78338.1"/>
    <property type="molecule type" value="Genomic_DNA"/>
</dbReference>
<comment type="caution">
    <text evidence="20">The sequence shown here is derived from an EMBL/GenBank/DDBJ whole genome shotgun (WGS) entry which is preliminary data.</text>
</comment>
<dbReference type="InterPro" id="IPR005147">
    <property type="entry name" value="tRNA_synthase_B5-dom"/>
</dbReference>
<keyword evidence="10 15" id="KW-0460">Magnesium</keyword>
<evidence type="ECO:0000256" key="14">
    <source>
        <dbReference type="ARBA" id="ARBA00049255"/>
    </source>
</evidence>
<dbReference type="InterPro" id="IPR036690">
    <property type="entry name" value="Fdx_antiC-bd_sf"/>
</dbReference>
<dbReference type="EC" id="6.1.1.20" evidence="15"/>
<keyword evidence="8 15" id="KW-0547">Nucleotide-binding</keyword>
<dbReference type="Gene3D" id="2.40.50.140">
    <property type="entry name" value="Nucleic acid-binding proteins"/>
    <property type="match status" value="1"/>
</dbReference>
<accession>A0A5C6V3V8</accession>
<evidence type="ECO:0000256" key="11">
    <source>
        <dbReference type="ARBA" id="ARBA00022884"/>
    </source>
</evidence>
<keyword evidence="5 16" id="KW-0820">tRNA-binding</keyword>
<dbReference type="InterPro" id="IPR041616">
    <property type="entry name" value="PheRS_beta_core"/>
</dbReference>
<dbReference type="GO" id="GO:0000287">
    <property type="term" value="F:magnesium ion binding"/>
    <property type="evidence" value="ECO:0007669"/>
    <property type="project" value="UniProtKB-UniRule"/>
</dbReference>
<feature type="binding site" evidence="15">
    <location>
        <position position="475"/>
    </location>
    <ligand>
        <name>Mg(2+)</name>
        <dbReference type="ChEBI" id="CHEBI:18420"/>
        <note>shared with alpha subunit</note>
    </ligand>
</feature>
<name>A0A5C6V3V8_9FLAO</name>
<dbReference type="CDD" id="cd02796">
    <property type="entry name" value="tRNA_bind_bactPheRS"/>
    <property type="match status" value="1"/>
</dbReference>
<dbReference type="InterPro" id="IPR005146">
    <property type="entry name" value="B3/B4_tRNA-bd"/>
</dbReference>
<feature type="domain" description="TRNA-binding" evidence="17">
    <location>
        <begin position="44"/>
        <end position="156"/>
    </location>
</feature>
<feature type="binding site" evidence="15">
    <location>
        <position position="469"/>
    </location>
    <ligand>
        <name>Mg(2+)</name>
        <dbReference type="ChEBI" id="CHEBI:18420"/>
        <note>shared with alpha subunit</note>
    </ligand>
</feature>
<feature type="domain" description="FDX-ACB" evidence="18">
    <location>
        <begin position="716"/>
        <end position="809"/>
    </location>
</feature>
<evidence type="ECO:0000256" key="8">
    <source>
        <dbReference type="ARBA" id="ARBA00022741"/>
    </source>
</evidence>
<dbReference type="InterPro" id="IPR009061">
    <property type="entry name" value="DNA-bd_dom_put_sf"/>
</dbReference>
<dbReference type="GO" id="GO:0006432">
    <property type="term" value="P:phenylalanyl-tRNA aminoacylation"/>
    <property type="evidence" value="ECO:0007669"/>
    <property type="project" value="UniProtKB-UniRule"/>
</dbReference>
<dbReference type="NCBIfam" id="TIGR00472">
    <property type="entry name" value="pheT_bact"/>
    <property type="match status" value="1"/>
</dbReference>
<dbReference type="NCBIfam" id="NF045760">
    <property type="entry name" value="YtpR"/>
    <property type="match status" value="1"/>
</dbReference>
<keyword evidence="4 15" id="KW-0963">Cytoplasm</keyword>
<evidence type="ECO:0000256" key="4">
    <source>
        <dbReference type="ARBA" id="ARBA00022490"/>
    </source>
</evidence>
<evidence type="ECO:0000256" key="3">
    <source>
        <dbReference type="ARBA" id="ARBA00011209"/>
    </source>
</evidence>
<dbReference type="SUPFAM" id="SSF55681">
    <property type="entry name" value="Class II aaRS and biotin synthetases"/>
    <property type="match status" value="1"/>
</dbReference>
<evidence type="ECO:0000256" key="6">
    <source>
        <dbReference type="ARBA" id="ARBA00022598"/>
    </source>
</evidence>
<evidence type="ECO:0000256" key="13">
    <source>
        <dbReference type="ARBA" id="ARBA00023146"/>
    </source>
</evidence>
<dbReference type="Gene3D" id="3.30.56.10">
    <property type="match status" value="2"/>
</dbReference>
<gene>
    <name evidence="15" type="primary">pheT</name>
    <name evidence="20" type="ORF">FRX97_08390</name>
</gene>
<dbReference type="Pfam" id="PF03484">
    <property type="entry name" value="B5"/>
    <property type="match status" value="1"/>
</dbReference>
<dbReference type="SMART" id="SM00873">
    <property type="entry name" value="B3_4"/>
    <property type="match status" value="1"/>
</dbReference>
<dbReference type="PANTHER" id="PTHR10947">
    <property type="entry name" value="PHENYLALANYL-TRNA SYNTHETASE BETA CHAIN AND LEUCINE-RICH REPEAT-CONTAINING PROTEIN 47"/>
    <property type="match status" value="1"/>
</dbReference>
<dbReference type="SMART" id="SM00896">
    <property type="entry name" value="FDX-ACB"/>
    <property type="match status" value="1"/>
</dbReference>
<keyword evidence="9 15" id="KW-0067">ATP-binding</keyword>
<evidence type="ECO:0000256" key="1">
    <source>
        <dbReference type="ARBA" id="ARBA00004496"/>
    </source>
</evidence>
<dbReference type="Gene3D" id="3.30.70.380">
    <property type="entry name" value="Ferrodoxin-fold anticodon-binding domain"/>
    <property type="match status" value="1"/>
</dbReference>
<feature type="binding site" evidence="15">
    <location>
        <position position="478"/>
    </location>
    <ligand>
        <name>Mg(2+)</name>
        <dbReference type="ChEBI" id="CHEBI:18420"/>
        <note>shared with alpha subunit</note>
    </ligand>
</feature>
<dbReference type="OrthoDB" id="9805455at2"/>
<evidence type="ECO:0000259" key="19">
    <source>
        <dbReference type="PROSITE" id="PS51483"/>
    </source>
</evidence>
<dbReference type="Proteomes" id="UP000321168">
    <property type="component" value="Unassembled WGS sequence"/>
</dbReference>
<dbReference type="GO" id="GO:0004826">
    <property type="term" value="F:phenylalanine-tRNA ligase activity"/>
    <property type="evidence" value="ECO:0007669"/>
    <property type="project" value="UniProtKB-UniRule"/>
</dbReference>
<evidence type="ECO:0000256" key="12">
    <source>
        <dbReference type="ARBA" id="ARBA00022917"/>
    </source>
</evidence>
<dbReference type="Pfam" id="PF17759">
    <property type="entry name" value="tRNA_synthFbeta"/>
    <property type="match status" value="1"/>
</dbReference>
<evidence type="ECO:0000256" key="10">
    <source>
        <dbReference type="ARBA" id="ARBA00022842"/>
    </source>
</evidence>
<dbReference type="InterPro" id="IPR045060">
    <property type="entry name" value="Phe-tRNA-ligase_IIc_bsu"/>
</dbReference>
<dbReference type="GO" id="GO:0000049">
    <property type="term" value="F:tRNA binding"/>
    <property type="evidence" value="ECO:0007669"/>
    <property type="project" value="UniProtKB-UniRule"/>
</dbReference>
<evidence type="ECO:0000256" key="16">
    <source>
        <dbReference type="PROSITE-ProRule" id="PRU00209"/>
    </source>
</evidence>
<dbReference type="PROSITE" id="PS50886">
    <property type="entry name" value="TRBD"/>
    <property type="match status" value="1"/>
</dbReference>
<evidence type="ECO:0000256" key="15">
    <source>
        <dbReference type="HAMAP-Rule" id="MF_00283"/>
    </source>
</evidence>
<dbReference type="SUPFAM" id="SSF50249">
    <property type="entry name" value="Nucleic acid-binding proteins"/>
    <property type="match status" value="1"/>
</dbReference>
<evidence type="ECO:0000313" key="21">
    <source>
        <dbReference type="Proteomes" id="UP000321168"/>
    </source>
</evidence>
<keyword evidence="6 15" id="KW-0436">Ligase</keyword>